<dbReference type="Pfam" id="PF07478">
    <property type="entry name" value="Dala_Dala_lig_C"/>
    <property type="match status" value="1"/>
</dbReference>
<evidence type="ECO:0000256" key="12">
    <source>
        <dbReference type="ARBA" id="ARBA00023316"/>
    </source>
</evidence>
<dbReference type="SUPFAM" id="SSF52440">
    <property type="entry name" value="PreATP-grasp domain"/>
    <property type="match status" value="1"/>
</dbReference>
<keyword evidence="12 14" id="KW-0961">Cell wall biogenesis/degradation</keyword>
<dbReference type="NCBIfam" id="TIGR01205">
    <property type="entry name" value="D_ala_D_alaTIGR"/>
    <property type="match status" value="1"/>
</dbReference>
<dbReference type="GO" id="GO:0046872">
    <property type="term" value="F:metal ion binding"/>
    <property type="evidence" value="ECO:0007669"/>
    <property type="project" value="UniProtKB-KW"/>
</dbReference>
<keyword evidence="10 14" id="KW-0133">Cell shape</keyword>
<keyword evidence="20" id="KW-1185">Reference proteome</keyword>
<comment type="pathway">
    <text evidence="14">Cell wall biogenesis; peptidoglycan biosynthesis.</text>
</comment>
<comment type="catalytic activity">
    <reaction evidence="13 14">
        <text>2 D-alanine + ATP = D-alanyl-D-alanine + ADP + phosphate + H(+)</text>
        <dbReference type="Rhea" id="RHEA:11224"/>
        <dbReference type="ChEBI" id="CHEBI:15378"/>
        <dbReference type="ChEBI" id="CHEBI:30616"/>
        <dbReference type="ChEBI" id="CHEBI:43474"/>
        <dbReference type="ChEBI" id="CHEBI:57416"/>
        <dbReference type="ChEBI" id="CHEBI:57822"/>
        <dbReference type="ChEBI" id="CHEBI:456216"/>
        <dbReference type="EC" id="6.3.2.4"/>
    </reaction>
</comment>
<comment type="caution">
    <text evidence="19">The sequence shown here is derived from an EMBL/GenBank/DDBJ whole genome shotgun (WGS) entry which is preliminary data.</text>
</comment>
<dbReference type="PIRSF" id="PIRSF039102">
    <property type="entry name" value="Ddl/VanB"/>
    <property type="match status" value="1"/>
</dbReference>
<gene>
    <name evidence="14" type="primary">ddl</name>
    <name evidence="19" type="ORF">BACCOPRO_01305</name>
</gene>
<dbReference type="InterPro" id="IPR011127">
    <property type="entry name" value="Dala_Dala_lig_N"/>
</dbReference>
<dbReference type="InterPro" id="IPR013815">
    <property type="entry name" value="ATP_grasp_subdomain_1"/>
</dbReference>
<keyword evidence="8 17" id="KW-0547">Nucleotide-binding</keyword>
<evidence type="ECO:0000256" key="15">
    <source>
        <dbReference type="PIRSR" id="PIRSR039102-1"/>
    </source>
</evidence>
<dbReference type="PROSITE" id="PS00843">
    <property type="entry name" value="DALA_DALA_LIGASE_1"/>
    <property type="match status" value="1"/>
</dbReference>
<protein>
    <recommendedName>
        <fullName evidence="4 14">D-alanine--D-alanine ligase</fullName>
        <ecNumber evidence="4 14">6.3.2.4</ecNumber>
    </recommendedName>
    <alternativeName>
        <fullName evidence="14">D-Ala-D-Ala ligase</fullName>
    </alternativeName>
    <alternativeName>
        <fullName evidence="14">D-alanylalanine synthetase</fullName>
    </alternativeName>
</protein>
<comment type="cofactor">
    <cofactor evidence="1">
        <name>Mn(2+)</name>
        <dbReference type="ChEBI" id="CHEBI:29035"/>
    </cofactor>
</comment>
<dbReference type="GO" id="GO:0008360">
    <property type="term" value="P:regulation of cell shape"/>
    <property type="evidence" value="ECO:0007669"/>
    <property type="project" value="UniProtKB-KW"/>
</dbReference>
<keyword evidence="5 14" id="KW-0963">Cytoplasm</keyword>
<dbReference type="PANTHER" id="PTHR23132">
    <property type="entry name" value="D-ALANINE--D-ALANINE LIGASE"/>
    <property type="match status" value="1"/>
</dbReference>
<comment type="subcellular location">
    <subcellularLocation>
        <location evidence="2 14">Cytoplasm</location>
    </subcellularLocation>
</comment>
<dbReference type="InterPro" id="IPR011095">
    <property type="entry name" value="Dala_Dala_lig_C"/>
</dbReference>
<dbReference type="EMBL" id="ACBW01000097">
    <property type="protein sequence ID" value="EEF75813.1"/>
    <property type="molecule type" value="Genomic_DNA"/>
</dbReference>
<dbReference type="InterPro" id="IPR016185">
    <property type="entry name" value="PreATP-grasp_dom_sf"/>
</dbReference>
<evidence type="ECO:0000256" key="10">
    <source>
        <dbReference type="ARBA" id="ARBA00022960"/>
    </source>
</evidence>
<evidence type="ECO:0000256" key="7">
    <source>
        <dbReference type="ARBA" id="ARBA00022723"/>
    </source>
</evidence>
<comment type="function">
    <text evidence="14">Cell wall formation.</text>
</comment>
<evidence type="ECO:0000313" key="20">
    <source>
        <dbReference type="Proteomes" id="UP000014073"/>
    </source>
</evidence>
<evidence type="ECO:0000256" key="9">
    <source>
        <dbReference type="ARBA" id="ARBA00022840"/>
    </source>
</evidence>
<keyword evidence="16" id="KW-0464">Manganese</keyword>
<dbReference type="SUPFAM" id="SSF56059">
    <property type="entry name" value="Glutathione synthetase ATP-binding domain-like"/>
    <property type="match status" value="1"/>
</dbReference>
<keyword evidence="9 17" id="KW-0067">ATP-binding</keyword>
<proteinExistence type="inferred from homology"/>
<evidence type="ECO:0000256" key="13">
    <source>
        <dbReference type="ARBA" id="ARBA00047614"/>
    </source>
</evidence>
<dbReference type="PANTHER" id="PTHR23132:SF23">
    <property type="entry name" value="D-ALANINE--D-ALANINE LIGASE B"/>
    <property type="match status" value="1"/>
</dbReference>
<dbReference type="EC" id="6.3.2.4" evidence="4 14"/>
<comment type="similarity">
    <text evidence="3 14">Belongs to the D-alanine--D-alanine ligase family.</text>
</comment>
<evidence type="ECO:0000256" key="8">
    <source>
        <dbReference type="ARBA" id="ARBA00022741"/>
    </source>
</evidence>
<dbReference type="GO" id="GO:0071555">
    <property type="term" value="P:cell wall organization"/>
    <property type="evidence" value="ECO:0007669"/>
    <property type="project" value="UniProtKB-KW"/>
</dbReference>
<feature type="binding site" evidence="16">
    <location>
        <position position="299"/>
    </location>
    <ligand>
        <name>Mg(2+)</name>
        <dbReference type="ChEBI" id="CHEBI:18420"/>
        <label>2</label>
    </ligand>
</feature>
<feature type="binding site" evidence="16">
    <location>
        <position position="299"/>
    </location>
    <ligand>
        <name>Mg(2+)</name>
        <dbReference type="ChEBI" id="CHEBI:18420"/>
        <label>1</label>
    </ligand>
</feature>
<dbReference type="UniPathway" id="UPA00219"/>
<dbReference type="InterPro" id="IPR005905">
    <property type="entry name" value="D_ala_D_ala"/>
</dbReference>
<dbReference type="AlphaFoldDB" id="S0F678"/>
<feature type="domain" description="ATP-grasp" evidence="18">
    <location>
        <begin position="132"/>
        <end position="332"/>
    </location>
</feature>
<evidence type="ECO:0000256" key="1">
    <source>
        <dbReference type="ARBA" id="ARBA00001936"/>
    </source>
</evidence>
<feature type="active site" evidence="15">
    <location>
        <position position="176"/>
    </location>
</feature>
<feature type="active site" evidence="15">
    <location>
        <position position="310"/>
    </location>
</feature>
<evidence type="ECO:0000256" key="4">
    <source>
        <dbReference type="ARBA" id="ARBA00012216"/>
    </source>
</evidence>
<reference evidence="19 20" key="1">
    <citation type="submission" date="2008-12" db="EMBL/GenBank/DDBJ databases">
        <authorList>
            <person name="Fulton L."/>
            <person name="Clifton S."/>
            <person name="Fulton B."/>
            <person name="Xu J."/>
            <person name="Minx P."/>
            <person name="Pepin K.H."/>
            <person name="Johnson M."/>
            <person name="Bhonagiri V."/>
            <person name="Nash W.E."/>
            <person name="Mardis E.R."/>
            <person name="Wilson R.K."/>
        </authorList>
    </citation>
    <scope>NUCLEOTIDE SEQUENCE [LARGE SCALE GENOMIC DNA]</scope>
    <source>
        <strain evidence="19 20">DSM 18228</strain>
    </source>
</reference>
<keyword evidence="7 16" id="KW-0479">Metal-binding</keyword>
<accession>S0F678</accession>
<dbReference type="GO" id="GO:0005524">
    <property type="term" value="F:ATP binding"/>
    <property type="evidence" value="ECO:0007669"/>
    <property type="project" value="UniProtKB-UniRule"/>
</dbReference>
<dbReference type="NCBIfam" id="NF002378">
    <property type="entry name" value="PRK01372.1"/>
    <property type="match status" value="1"/>
</dbReference>
<evidence type="ECO:0000256" key="2">
    <source>
        <dbReference type="ARBA" id="ARBA00004496"/>
    </source>
</evidence>
<dbReference type="HOGENOM" id="CLU_039268_1_1_10"/>
<dbReference type="GO" id="GO:0008716">
    <property type="term" value="F:D-alanine-D-alanine ligase activity"/>
    <property type="evidence" value="ECO:0007669"/>
    <property type="project" value="UniProtKB-UniRule"/>
</dbReference>
<dbReference type="NCBIfam" id="NF002527">
    <property type="entry name" value="PRK01966.1-3"/>
    <property type="match status" value="1"/>
</dbReference>
<dbReference type="Gene3D" id="3.30.470.20">
    <property type="entry name" value="ATP-grasp fold, B domain"/>
    <property type="match status" value="1"/>
</dbReference>
<evidence type="ECO:0000256" key="16">
    <source>
        <dbReference type="PIRSR" id="PIRSR039102-3"/>
    </source>
</evidence>
<keyword evidence="6 14" id="KW-0436">Ligase</keyword>
<dbReference type="Proteomes" id="UP000014073">
    <property type="component" value="Unassembled WGS sequence"/>
</dbReference>
<evidence type="ECO:0000256" key="6">
    <source>
        <dbReference type="ARBA" id="ARBA00022598"/>
    </source>
</evidence>
<dbReference type="InterPro" id="IPR011761">
    <property type="entry name" value="ATP-grasp"/>
</dbReference>
<evidence type="ECO:0000256" key="3">
    <source>
        <dbReference type="ARBA" id="ARBA00010871"/>
    </source>
</evidence>
<evidence type="ECO:0000256" key="14">
    <source>
        <dbReference type="HAMAP-Rule" id="MF_00047"/>
    </source>
</evidence>
<dbReference type="Pfam" id="PF01820">
    <property type="entry name" value="Dala_Dala_lig_N"/>
    <property type="match status" value="1"/>
</dbReference>
<keyword evidence="11 14" id="KW-0573">Peptidoglycan synthesis</keyword>
<feature type="binding site" evidence="16">
    <location>
        <position position="301"/>
    </location>
    <ligand>
        <name>Mg(2+)</name>
        <dbReference type="ChEBI" id="CHEBI:18420"/>
        <label>2</label>
    </ligand>
</feature>
<dbReference type="HAMAP" id="MF_00047">
    <property type="entry name" value="Dala_Dala_lig"/>
    <property type="match status" value="1"/>
</dbReference>
<evidence type="ECO:0000256" key="17">
    <source>
        <dbReference type="PROSITE-ProRule" id="PRU00409"/>
    </source>
</evidence>
<keyword evidence="16" id="KW-0460">Magnesium</keyword>
<feature type="binding site" evidence="16">
    <location>
        <position position="286"/>
    </location>
    <ligand>
        <name>Mg(2+)</name>
        <dbReference type="ChEBI" id="CHEBI:18420"/>
        <label>1</label>
    </ligand>
</feature>
<evidence type="ECO:0000313" key="19">
    <source>
        <dbReference type="EMBL" id="EEF75813.1"/>
    </source>
</evidence>
<dbReference type="GO" id="GO:0009252">
    <property type="term" value="P:peptidoglycan biosynthetic process"/>
    <property type="evidence" value="ECO:0007669"/>
    <property type="project" value="UniProtKB-UniRule"/>
</dbReference>
<dbReference type="eggNOG" id="COG1181">
    <property type="taxonomic scope" value="Bacteria"/>
</dbReference>
<sequence>MENLYQQQRIIMKRTIAIVAGGDSSEHGVSMKSAEGIYSFIDQQKYNLYIVELTHKSWEAILPDGTRAAIDKNDFSFEENGKRIKPDFAYITIHGTPGENGILQGYFELIGMPYSTCDVLVSALTFSKFLLNQYLKGFGIRVAESLLVKKKNGITDEQVIETIGLPCFIKPNASGSSFGVTKVKTKEQIQPALEAAFKESDDVMIEAFMDGIELANGCYKTHDKSVVFPITEVVSKNEFFDFNAKYKGEVTEITPARLSPELTQRVQQLTSAIYDILDCKGIVRVDYIITEGDKINMLEINTTPGMTATSFIPQQVRAAGLDIKDVMTDIIEDHFRQ</sequence>
<comment type="cofactor">
    <cofactor evidence="16">
        <name>Mg(2+)</name>
        <dbReference type="ChEBI" id="CHEBI:18420"/>
    </cofactor>
    <cofactor evidence="16">
        <name>Mn(2+)</name>
        <dbReference type="ChEBI" id="CHEBI:29035"/>
    </cofactor>
    <text evidence="16">Binds 2 magnesium or manganese ions per subunit.</text>
</comment>
<dbReference type="Gene3D" id="3.40.50.20">
    <property type="match status" value="1"/>
</dbReference>
<name>S0F678_9BACT</name>
<evidence type="ECO:0000256" key="11">
    <source>
        <dbReference type="ARBA" id="ARBA00022984"/>
    </source>
</evidence>
<evidence type="ECO:0000259" key="18">
    <source>
        <dbReference type="PROSITE" id="PS50975"/>
    </source>
</evidence>
<dbReference type="PROSITE" id="PS50975">
    <property type="entry name" value="ATP_GRASP"/>
    <property type="match status" value="1"/>
</dbReference>
<dbReference type="STRING" id="547042.BACCOPRO_01305"/>
<evidence type="ECO:0000256" key="5">
    <source>
        <dbReference type="ARBA" id="ARBA00022490"/>
    </source>
</evidence>
<organism evidence="19 20">
    <name type="scientific">Phocaeicola coprophilus DSM 18228 = JCM 13818</name>
    <dbReference type="NCBI Taxonomy" id="547042"/>
    <lineage>
        <taxon>Bacteria</taxon>
        <taxon>Pseudomonadati</taxon>
        <taxon>Bacteroidota</taxon>
        <taxon>Bacteroidia</taxon>
        <taxon>Bacteroidales</taxon>
        <taxon>Bacteroidaceae</taxon>
        <taxon>Phocaeicola</taxon>
    </lineage>
</organism>
<dbReference type="GO" id="GO:0005737">
    <property type="term" value="C:cytoplasm"/>
    <property type="evidence" value="ECO:0007669"/>
    <property type="project" value="UniProtKB-SubCell"/>
</dbReference>
<dbReference type="Gene3D" id="3.30.1490.20">
    <property type="entry name" value="ATP-grasp fold, A domain"/>
    <property type="match status" value="1"/>
</dbReference>
<feature type="active site" evidence="15">
    <location>
        <position position="26"/>
    </location>
</feature>
<dbReference type="InterPro" id="IPR000291">
    <property type="entry name" value="D-Ala_lig_Van_CS"/>
</dbReference>